<dbReference type="Gene3D" id="2.90.10.10">
    <property type="entry name" value="Bulb-type lectin domain"/>
    <property type="match status" value="2"/>
</dbReference>
<dbReference type="InterPro" id="IPR001480">
    <property type="entry name" value="Bulb-type_lectin_dom"/>
</dbReference>
<feature type="domain" description="Protein kinase" evidence="15">
    <location>
        <begin position="1350"/>
        <end position="1661"/>
    </location>
</feature>
<dbReference type="GO" id="GO:0005524">
    <property type="term" value="F:ATP binding"/>
    <property type="evidence" value="ECO:0007669"/>
    <property type="project" value="UniProtKB-UniRule"/>
</dbReference>
<dbReference type="CDD" id="cd01098">
    <property type="entry name" value="PAN_AP_plant"/>
    <property type="match status" value="2"/>
</dbReference>
<evidence type="ECO:0000256" key="10">
    <source>
        <dbReference type="ARBA" id="ARBA00023180"/>
    </source>
</evidence>
<keyword evidence="13" id="KW-1133">Transmembrane helix</keyword>
<feature type="transmembrane region" description="Helical" evidence="13">
    <location>
        <begin position="431"/>
        <end position="454"/>
    </location>
</feature>
<evidence type="ECO:0000256" key="5">
    <source>
        <dbReference type="ARBA" id="ARBA00022729"/>
    </source>
</evidence>
<protein>
    <recommendedName>
        <fullName evidence="20">Non-specific serine/threonine protein kinase</fullName>
    </recommendedName>
</protein>
<evidence type="ECO:0000256" key="9">
    <source>
        <dbReference type="ARBA" id="ARBA00023157"/>
    </source>
</evidence>
<feature type="transmembrane region" description="Helical" evidence="13">
    <location>
        <begin position="1281"/>
        <end position="1302"/>
    </location>
</feature>
<evidence type="ECO:0000256" key="12">
    <source>
        <dbReference type="SAM" id="MobiDB-lite"/>
    </source>
</evidence>
<dbReference type="Pfam" id="PF00954">
    <property type="entry name" value="S_locus_glycop"/>
    <property type="match status" value="2"/>
</dbReference>
<dbReference type="Gene3D" id="3.30.200.20">
    <property type="entry name" value="Phosphorylase Kinase, domain 1"/>
    <property type="match status" value="2"/>
</dbReference>
<evidence type="ECO:0000256" key="13">
    <source>
        <dbReference type="SAM" id="Phobius"/>
    </source>
</evidence>
<keyword evidence="10" id="KW-0325">Glycoprotein</keyword>
<dbReference type="PROSITE" id="PS50948">
    <property type="entry name" value="PAN"/>
    <property type="match status" value="2"/>
</dbReference>
<feature type="signal peptide" evidence="14">
    <location>
        <begin position="1"/>
        <end position="21"/>
    </location>
</feature>
<name>A0A9R0ICK4_SPIOL</name>
<dbReference type="RefSeq" id="XP_021846801.2">
    <property type="nucleotide sequence ID" value="XM_021991109.2"/>
</dbReference>
<dbReference type="InterPro" id="IPR000858">
    <property type="entry name" value="S_locus_glycoprot_dom"/>
</dbReference>
<feature type="domain" description="Apple" evidence="17">
    <location>
        <begin position="341"/>
        <end position="420"/>
    </location>
</feature>
<reference evidence="18" key="1">
    <citation type="journal article" date="2021" name="Nat. Commun.">
        <title>Genomic analyses provide insights into spinach domestication and the genetic basis of agronomic traits.</title>
        <authorList>
            <person name="Cai X."/>
            <person name="Sun X."/>
            <person name="Xu C."/>
            <person name="Sun H."/>
            <person name="Wang X."/>
            <person name="Ge C."/>
            <person name="Zhang Z."/>
            <person name="Wang Q."/>
            <person name="Fei Z."/>
            <person name="Jiao C."/>
            <person name="Wang Q."/>
        </authorList>
    </citation>
    <scope>NUCLEOTIDE SEQUENCE [LARGE SCALE GENOMIC DNA]</scope>
    <source>
        <strain evidence="18">cv. Varoflay</strain>
    </source>
</reference>
<keyword evidence="8 11" id="KW-0067">ATP-binding</keyword>
<dbReference type="GO" id="GO:0048544">
    <property type="term" value="P:recognition of pollen"/>
    <property type="evidence" value="ECO:0007669"/>
    <property type="project" value="InterPro"/>
</dbReference>
<evidence type="ECO:0000256" key="14">
    <source>
        <dbReference type="SAM" id="SignalP"/>
    </source>
</evidence>
<dbReference type="PANTHER" id="PTHR27002">
    <property type="entry name" value="RECEPTOR-LIKE SERINE/THREONINE-PROTEIN KINASE SD1-8"/>
    <property type="match status" value="1"/>
</dbReference>
<dbReference type="CDD" id="cd14066">
    <property type="entry name" value="STKc_IRAK"/>
    <property type="match status" value="2"/>
</dbReference>
<dbReference type="InterPro" id="IPR017441">
    <property type="entry name" value="Protein_kinase_ATP_BS"/>
</dbReference>
<evidence type="ECO:0000259" key="17">
    <source>
        <dbReference type="PROSITE" id="PS50948"/>
    </source>
</evidence>
<dbReference type="SMART" id="SM00220">
    <property type="entry name" value="S_TKc"/>
    <property type="match status" value="2"/>
</dbReference>
<sequence>MCSFSSIIFISFFLLQQNTAADKITATKFLTDPETIVSSNGAFKLGFFSPPNSTYRYVGIWYNKLPTNNVMWVANRSNPLNNSSGGAIKISEDGNLRVLNARNQTVWFSNVTISSQTNRSVVSKARLLDSGNLVLMGVEGMILWQSFKHPSDTALPNMKLTVTKDSDRTKMLQAWNGPSDPSYGRFSVGIDSFAFPQLIIFDGDQPYWRSGPWNGHIFTAIQNNETDDYIDAGFILENDRQGTISLTYSSTNQSVISNYGLSYRGTLTQRWWDERERRWKVSWEVPHTKCDIYGKCGAFGSCNMKNSPICRCLKGFKPRNELEWSKGNWKNGCMRRTALQCGRESGKEDGFFRVNAVKVPDNANWLIGLDESECRNQCLKNCSCLAYVLDISVGCMSWDKDLIDTEELVAGGVNLHLKLAHSELGNSSEKVAGIAAIGSLLGAATVVTLIFILWRCQVQKKQGNKIQRKKTVSDVLGIEENQDQIEEVPLFEFERVVTITNNFHDSNKLGRGGFGLVYRGKLEDGQEVAVKRLSRASGQGVEEFMNEVLVISKLQHRNLVRLLGCCVEGEEKMLIYEYMPNKSLDSLLFDPMKQELLTWKKRYDIIHGICQGLLYLHRDSRLKIIHRDLKASNILLDENLNPKISDFGMARIFEGKQDQDDTRRVVGTYGYMSPEYAMEGRFSEKSDVFSFGVLLLEILSGKRNSEFWFEEKSLSLLGYAHKLWRENNVISFIDQAIAESEACFLGEIQKCMQVGLLCVEESAQDRPNISTVISMLRSELANLPRPKQPGFTHSQKSKDVGSSSEQSQQSLSAYQASVTFHRTSRSRWSTFDPRSRALANFRDFNILIPPIFKIQAMTALCAVIFLFCFIQRSVSATNTLNATKFLKDPETIVSENNIFTLGFFSPPNSTKRYVGIWYSKPSVRDVIWVANRNNPLNDSSGVMKISKDGNLQVQNSKKEILWSSNVSSFSADFLAAQLLDSGNLVLQSSEEIVWQSFDHPTDSFLPNMKLTITKSGFEKKPLQSWKSPSDPSAGQFTAGLDTFTLPQLVVWDGNRTRWRSGPWNGNILIGVHFDFKDFINAQLVISSHKEGTVTATYFYPNVSLLSTYMLTIDGNLTQIWWNEIERKWEVEWQAPSTECDIYGKCGAFGTCNPRRPIICQCLKGFEPRNKAEWIKGKWSDGCLRKTTLQCETGKGKEDGFLKLKMMKVPEKAEWRLGLNQDACRIQCLNNCSCLAYAYDAGVGCMTWSTKLVDIQEFSVGGVDLYLRLAHSELGTNNKKKVIAAVMGSFLGMVVISVLLRFWRKQRVNQQDDKKKMKGGSYTISDKKSIVNFEELPLFEFQTLAAATNNFNESNKLGQGGFGSVYKGKLQDGREIAVKRLSRASTQGLEEFMNEVKVISKLQHRNLVRLLGCSVEGQEKMLVYEYMPNKSLDVFLFGKQKELDWNTRFNIIEGICRGLQYLHRDSRLRIIHRDLKASNILLDEELNPKISDFGMARIFGGDQDEADTRRVVGTYGYMSPEYAMEGLFSEKSDVFSFGVLLLEILSGKRNSIFSDDEQSLSLLEYAWKLWNKKNIMPFIGSAISEPQPEKDIMRCVHVGLLCVQEIAKDRPSVPIVISMLNGEISDLPYPKRPGYAHITQNITSSQQNSTVNYISITEISGR</sequence>
<feature type="binding site" evidence="11">
    <location>
        <position position="531"/>
    </location>
    <ligand>
        <name>ATP</name>
        <dbReference type="ChEBI" id="CHEBI:30616"/>
    </ligand>
</feature>
<evidence type="ECO:0000256" key="2">
    <source>
        <dbReference type="ARBA" id="ARBA00022475"/>
    </source>
</evidence>
<feature type="binding site" evidence="11">
    <location>
        <position position="1378"/>
    </location>
    <ligand>
        <name>ATP</name>
        <dbReference type="ChEBI" id="CHEBI:30616"/>
    </ligand>
</feature>
<evidence type="ECO:0000256" key="3">
    <source>
        <dbReference type="ARBA" id="ARBA00022527"/>
    </source>
</evidence>
<keyword evidence="7" id="KW-0418">Kinase</keyword>
<feature type="domain" description="Bulb-type lectin" evidence="16">
    <location>
        <begin position="877"/>
        <end position="999"/>
    </location>
</feature>
<dbReference type="PANTHER" id="PTHR27002:SF1082">
    <property type="entry name" value="OS06G0693000 PROTEIN"/>
    <property type="match status" value="1"/>
</dbReference>
<evidence type="ECO:0000256" key="11">
    <source>
        <dbReference type="PROSITE-ProRule" id="PRU10141"/>
    </source>
</evidence>
<dbReference type="PROSITE" id="PS00107">
    <property type="entry name" value="PROTEIN_KINASE_ATP"/>
    <property type="match status" value="2"/>
</dbReference>
<dbReference type="Pfam" id="PF01453">
    <property type="entry name" value="B_lectin"/>
    <property type="match status" value="2"/>
</dbReference>
<keyword evidence="5 14" id="KW-0732">Signal</keyword>
<dbReference type="PROSITE" id="PS00108">
    <property type="entry name" value="PROTEIN_KINASE_ST"/>
    <property type="match status" value="2"/>
</dbReference>
<dbReference type="KEGG" id="soe:110786553"/>
<dbReference type="GO" id="GO:0004674">
    <property type="term" value="F:protein serine/threonine kinase activity"/>
    <property type="evidence" value="ECO:0007669"/>
    <property type="project" value="UniProtKB-KW"/>
</dbReference>
<dbReference type="SUPFAM" id="SSF56112">
    <property type="entry name" value="Protein kinase-like (PK-like)"/>
    <property type="match status" value="2"/>
</dbReference>
<keyword evidence="9" id="KW-1015">Disulfide bond</keyword>
<dbReference type="Proteomes" id="UP000813463">
    <property type="component" value="Chromosome 6"/>
</dbReference>
<evidence type="ECO:0000259" key="16">
    <source>
        <dbReference type="PROSITE" id="PS50927"/>
    </source>
</evidence>
<keyword evidence="4" id="KW-0808">Transferase</keyword>
<dbReference type="InterPro" id="IPR003609">
    <property type="entry name" value="Pan_app"/>
</dbReference>
<dbReference type="InterPro" id="IPR001245">
    <property type="entry name" value="Ser-Thr/Tyr_kinase_cat_dom"/>
</dbReference>
<proteinExistence type="predicted"/>
<dbReference type="SUPFAM" id="SSF51110">
    <property type="entry name" value="alpha-D-mannose-specific plant lectins"/>
    <property type="match status" value="2"/>
</dbReference>
<keyword evidence="18" id="KW-1185">Reference proteome</keyword>
<evidence type="ECO:0000259" key="15">
    <source>
        <dbReference type="PROSITE" id="PS50011"/>
    </source>
</evidence>
<dbReference type="InterPro" id="IPR008271">
    <property type="entry name" value="Ser/Thr_kinase_AS"/>
</dbReference>
<dbReference type="SMART" id="SM00473">
    <property type="entry name" value="PAN_AP"/>
    <property type="match status" value="2"/>
</dbReference>
<evidence type="ECO:0000256" key="4">
    <source>
        <dbReference type="ARBA" id="ARBA00022679"/>
    </source>
</evidence>
<dbReference type="AlphaFoldDB" id="A0A9R0ICK4"/>
<dbReference type="Gene3D" id="1.10.510.10">
    <property type="entry name" value="Transferase(Phosphotransferase) domain 1"/>
    <property type="match status" value="2"/>
</dbReference>
<dbReference type="GeneID" id="110786553"/>
<feature type="domain" description="Bulb-type lectin" evidence="16">
    <location>
        <begin position="21"/>
        <end position="148"/>
    </location>
</feature>
<organism evidence="18 19">
    <name type="scientific">Spinacia oleracea</name>
    <name type="common">Spinach</name>
    <dbReference type="NCBI Taxonomy" id="3562"/>
    <lineage>
        <taxon>Eukaryota</taxon>
        <taxon>Viridiplantae</taxon>
        <taxon>Streptophyta</taxon>
        <taxon>Embryophyta</taxon>
        <taxon>Tracheophyta</taxon>
        <taxon>Spermatophyta</taxon>
        <taxon>Magnoliopsida</taxon>
        <taxon>eudicotyledons</taxon>
        <taxon>Gunneridae</taxon>
        <taxon>Pentapetalae</taxon>
        <taxon>Caryophyllales</taxon>
        <taxon>Chenopodiaceae</taxon>
        <taxon>Chenopodioideae</taxon>
        <taxon>Anserineae</taxon>
        <taxon>Spinacia</taxon>
    </lineage>
</organism>
<dbReference type="InterPro" id="IPR000719">
    <property type="entry name" value="Prot_kinase_dom"/>
</dbReference>
<dbReference type="PROSITE" id="PS50011">
    <property type="entry name" value="PROTEIN_KINASE_DOM"/>
    <property type="match status" value="2"/>
</dbReference>
<evidence type="ECO:0000256" key="1">
    <source>
        <dbReference type="ARBA" id="ARBA00004251"/>
    </source>
</evidence>
<evidence type="ECO:0000313" key="19">
    <source>
        <dbReference type="RefSeq" id="XP_021846801.2"/>
    </source>
</evidence>
<comment type="subcellular location">
    <subcellularLocation>
        <location evidence="1">Cell membrane</location>
        <topology evidence="1">Single-pass type I membrane protein</topology>
    </subcellularLocation>
</comment>
<feature type="chain" id="PRO_5046567902" description="Non-specific serine/threonine protein kinase" evidence="14">
    <location>
        <begin position="22"/>
        <end position="1661"/>
    </location>
</feature>
<dbReference type="InterPro" id="IPR011009">
    <property type="entry name" value="Kinase-like_dom_sf"/>
</dbReference>
<dbReference type="CDD" id="cd00028">
    <property type="entry name" value="B_lectin"/>
    <property type="match status" value="2"/>
</dbReference>
<dbReference type="InterPro" id="IPR036426">
    <property type="entry name" value="Bulb-type_lectin_dom_sf"/>
</dbReference>
<dbReference type="Pfam" id="PF07714">
    <property type="entry name" value="PK_Tyr_Ser-Thr"/>
    <property type="match status" value="2"/>
</dbReference>
<keyword evidence="13" id="KW-0472">Membrane</keyword>
<accession>A0A9R0ICK4</accession>
<dbReference type="SMART" id="SM00108">
    <property type="entry name" value="B_lectin"/>
    <property type="match status" value="2"/>
</dbReference>
<evidence type="ECO:0000256" key="6">
    <source>
        <dbReference type="ARBA" id="ARBA00022741"/>
    </source>
</evidence>
<evidence type="ECO:0000256" key="7">
    <source>
        <dbReference type="ARBA" id="ARBA00022777"/>
    </source>
</evidence>
<feature type="region of interest" description="Disordered" evidence="12">
    <location>
        <begin position="784"/>
        <end position="803"/>
    </location>
</feature>
<dbReference type="GO" id="GO:0005886">
    <property type="term" value="C:plasma membrane"/>
    <property type="evidence" value="ECO:0007669"/>
    <property type="project" value="UniProtKB-SubCell"/>
</dbReference>
<feature type="transmembrane region" description="Helical" evidence="13">
    <location>
        <begin position="844"/>
        <end position="867"/>
    </location>
</feature>
<gene>
    <name evidence="19" type="primary">LOC110786553</name>
</gene>
<keyword evidence="3" id="KW-0723">Serine/threonine-protein kinase</keyword>
<keyword evidence="2" id="KW-1003">Cell membrane</keyword>
<dbReference type="PROSITE" id="PS50927">
    <property type="entry name" value="BULB_LECTIN"/>
    <property type="match status" value="2"/>
</dbReference>
<keyword evidence="13" id="KW-0812">Transmembrane</keyword>
<keyword evidence="6 11" id="KW-0547">Nucleotide-binding</keyword>
<evidence type="ECO:0000256" key="8">
    <source>
        <dbReference type="ARBA" id="ARBA00022840"/>
    </source>
</evidence>
<feature type="domain" description="Apple" evidence="17">
    <location>
        <begin position="1190"/>
        <end position="1269"/>
    </location>
</feature>
<evidence type="ECO:0008006" key="20">
    <source>
        <dbReference type="Google" id="ProtNLM"/>
    </source>
</evidence>
<feature type="domain" description="Protein kinase" evidence="15">
    <location>
        <begin position="503"/>
        <end position="780"/>
    </location>
</feature>
<evidence type="ECO:0000313" key="18">
    <source>
        <dbReference type="Proteomes" id="UP000813463"/>
    </source>
</evidence>
<dbReference type="Pfam" id="PF08276">
    <property type="entry name" value="PAN_2"/>
    <property type="match status" value="2"/>
</dbReference>
<reference evidence="19" key="2">
    <citation type="submission" date="2025-08" db="UniProtKB">
        <authorList>
            <consortium name="RefSeq"/>
        </authorList>
    </citation>
    <scope>IDENTIFICATION</scope>
    <source>
        <tissue evidence="19">Leaf</tissue>
    </source>
</reference>